<comment type="caution">
    <text evidence="1">The sequence shown here is derived from an EMBL/GenBank/DDBJ whole genome shotgun (WGS) entry which is preliminary data.</text>
</comment>
<reference evidence="1" key="1">
    <citation type="journal article" date="2015" name="Nature">
        <title>Complex archaea that bridge the gap between prokaryotes and eukaryotes.</title>
        <authorList>
            <person name="Spang A."/>
            <person name="Saw J.H."/>
            <person name="Jorgensen S.L."/>
            <person name="Zaremba-Niedzwiedzka K."/>
            <person name="Martijn J."/>
            <person name="Lind A.E."/>
            <person name="van Eijk R."/>
            <person name="Schleper C."/>
            <person name="Guy L."/>
            <person name="Ettema T.J."/>
        </authorList>
    </citation>
    <scope>NUCLEOTIDE SEQUENCE</scope>
</reference>
<proteinExistence type="predicted"/>
<dbReference type="EMBL" id="LAZR01044728">
    <property type="protein sequence ID" value="KKL03941.1"/>
    <property type="molecule type" value="Genomic_DNA"/>
</dbReference>
<organism evidence="1">
    <name type="scientific">marine sediment metagenome</name>
    <dbReference type="NCBI Taxonomy" id="412755"/>
    <lineage>
        <taxon>unclassified sequences</taxon>
        <taxon>metagenomes</taxon>
        <taxon>ecological metagenomes</taxon>
    </lineage>
</organism>
<gene>
    <name evidence="1" type="ORF">LCGC14_2621020</name>
</gene>
<evidence type="ECO:0000313" key="1">
    <source>
        <dbReference type="EMBL" id="KKL03941.1"/>
    </source>
</evidence>
<protein>
    <submittedName>
        <fullName evidence="1">Uncharacterized protein</fullName>
    </submittedName>
</protein>
<feature type="non-terminal residue" evidence="1">
    <location>
        <position position="1"/>
    </location>
</feature>
<sequence length="197" mass="22509">DVERAALVYIRENCLLFFRYTKRCECCNGNGFKCWRCTGFTEGMPGRKQDYLAVFSVHDLDNNTVAQLKDKFVTCENCNGRGESSLFKFNLRSAKQVEELFFKELEVPKSLVVKGSFASQDTLRKVYEEWATVETSRKSLAARRKVAAGILQHYFQAKKDGGIISHYKRLKPAKDGRIRIHAKYGHDSLPASSYDSL</sequence>
<name>A0A0F9CE31_9ZZZZ</name>
<dbReference type="AlphaFoldDB" id="A0A0F9CE31"/>
<accession>A0A0F9CE31</accession>